<dbReference type="InterPro" id="IPR041679">
    <property type="entry name" value="DNA2/NAM7-like_C"/>
</dbReference>
<feature type="binding site" evidence="5">
    <location>
        <begin position="1095"/>
        <end position="1102"/>
    </location>
    <ligand>
        <name>ATP</name>
        <dbReference type="ChEBI" id="CHEBI:30616"/>
    </ligand>
</feature>
<evidence type="ECO:0000256" key="4">
    <source>
        <dbReference type="ARBA" id="ARBA00022840"/>
    </source>
</evidence>
<dbReference type="Proteomes" id="UP001168098">
    <property type="component" value="Unassembled WGS sequence"/>
</dbReference>
<dbReference type="InterPro" id="IPR011990">
    <property type="entry name" value="TPR-like_helical_dom_sf"/>
</dbReference>
<feature type="region of interest" description="Disordered" evidence="6">
    <location>
        <begin position="2555"/>
        <end position="2577"/>
    </location>
</feature>
<evidence type="ECO:0000256" key="6">
    <source>
        <dbReference type="SAM" id="MobiDB-lite"/>
    </source>
</evidence>
<dbReference type="InterPro" id="IPR027417">
    <property type="entry name" value="P-loop_NTPase"/>
</dbReference>
<evidence type="ECO:0000259" key="7">
    <source>
        <dbReference type="PROSITE" id="PS51198"/>
    </source>
</evidence>
<dbReference type="PANTHER" id="PTHR21529:SF4">
    <property type="entry name" value="TPR AND ANKYRIN REPEAT-CONTAINING PROTEIN 1"/>
    <property type="match status" value="1"/>
</dbReference>
<evidence type="ECO:0000313" key="8">
    <source>
        <dbReference type="EMBL" id="KAJ9709598.1"/>
    </source>
</evidence>
<gene>
    <name evidence="8" type="ORF">PVL29_001195</name>
</gene>
<sequence length="2762" mass="315892">MERETRAIPKVSGLTQRLFSWSLEDIQNEDLYKTQVEKIPGTFQSAEHYFASFVYPLLEETRAQLSLGLELISRAPFAELICIDKVETDEELLYNVRVDYWRNRSAGRCLDPYRTVPGDLVIFADAKLETFSDVQCLGRKTWAFGLVTEVRENEIEDDGTTVCFKVRVSKERTEGDGKNKWTFMYFLINITTGERIWNALHMSGNLNIIKQVLFTDSKVKESCELCPESSSGVCTEKFGTILSSKLNKSQMAAVLASLRKIHCNHKSSVELICGPPGTGKTRTISALLYALLGTNIRTLTCAPTAVAVKEVASRVMKHLKESFETDPQKDASICSSGDLLFFGDYDSTVVGSEMKEIYLDYRVERLAKCFEPLNGWRHSFNSMIVFLEGGVSEDRVSEDELSKMEEGSIEGSKGKRKTYLQLAREQFKSTSLHLREVVITLSTHIPKSFIMEHNFQAMLSLLGFLSSFESLLHQDNIVSEELENLFAGKENVKHSSKSVVDSSTLMYIRSECLHILKNLRKSLDELQFPKNIRKDLLIDFCFQTASSIFSTASDSHKLHLVDMKPLNILVIDEAAQLRESESTIPLQLPGIKVAILIGDKFQLPSRVTSNICDKAGFGRSLYERLSSLDHAKRFLNLQYRMHPSISLFPCSNFYANQILDAPNVKHKAYEKKYLPNPVFRPYLFINISCGREEVDEVGHSVKNMVEVAVLMKIVQNLYQDWRGGLKEELRIGVLSPYTAHVLEIQERLGQKYENNDRFSVKVQTIDGFQGGEEDIILISTVRANNFGSVGVMANVKITNVALTRARHCLWILGSERTLVMSETVWKDIVHDAKDRHCLLNADEDCDLANAIFKVKAELDELDDLLNRDSSLFNSSRWKVIFSENFRKAFYNLKSSHTQKMVIALLLKLSIGWRPKRRNIDLPCESSSMILKKFKVGYLYIVCSNDLEKECGYYTQVLKVWDILPLEDIPKLVKHLDSLFEMYTHDYLSRCKKKCWEGELEIPMSWTTHFDIVQYKSLCNDATGSISNVSGLARRGGFENSTVSESFLIMKFYSVTFNMVRHFISGHDGRELDLPFELTDQERETILFNRSSFILGRSGTGKTTVLSMKLFQKEQLSHIASKGLYEVEGNSSTHASQRNEIGECTEDAKGARLHQLFVTVSPRLCNAIRRQLSHFQSFASGGEFLVESSSLDLDYIDDMVQFKDIPDSFVDIPSKSYPLVITFHKFLMMLDGTVGNSYFSRFPDAHKLSRTVTLQTFMRSREVNYERFISSYWPYFKSHLKQYLDSSAVFTEIISNIKGGLEAGKAHDGRLSREDYLLLSEARVSTLTREQRDRVYDIFLEYEKKKFKKGEYDLSDLVMDLHFRLRNERYEGDHIDFVYIDEVQDLTMRQIALFKYVSKNIDEGFVFSGDTAQTIAKGVHFRFQDIRHLFFKEFVLGSRTDATDEKKEKGKISKIFHLSQNFRTHAGVLNLAQSIIDLLYRFFPLTIDVLNPETSLINGEAPVLIECGNFRDALLTIFGDGENAKGNVGFGAEQVVLVRNDSAKEEISKYVGKKALVLTILECKGLEFRDVLLCNFFGSCPLKHHWRVLYHFMNKINLADSKSLISFPSFDEAKHNVLCSELKQLYVAITRTRQRLWICDNIDEVSKPMFEYWENLSLIEFRCLHDLLAQGMQVASRPDEWRSQGFKLFYEHNYEMARMCFEKAGDTYNEKFARAANLQALANSISSSSPQIAKNYLNEAADLFEGIGKAEYAAKCFFEMKNYERAGRIYMEKCGCYKSAAEAYAKGNFLSECLAVCIKGRLFYMGLQFIQQWKQNSKGAIKESHEIHRIEQNLLEGCARHCHELKDLTGMMKYVRAFHSFELIRTFLRDLCCLDELLLIEKEKENFVEAANVAKCIGDISLEVEMLVEAGCLEDSSKAILQYVLVNSLWQPGSEGWPLKQFIRKEELVNKAKVNAETVSKQFYGFIRTEVDILSHEQSTLFELNGYFRSSQNNGSVRCEILSARKIIDAHLHLISTLEDRGKSDLYTYLTTHSKERISSNQFSIETLVHFWKFWNFWKDEIANILKYLGGASKKYVDYKEFCLNYLGVLKQPNKRTPLYLVLNPEADWVRKTDDRFLQRNGKLVFIDASQFVSAARSYWCSELLSVGIKILENLEALYQFCTRNSFPVFCQSIPLIYILDATNFLMKTGSLHSWHPHAKTLQMFLEKSSERFFGYIYPLDWRKSSTEDMVSLRENKLAWNLLREVILKNMSLKGKFTYGQIGRAVIIMLGLTKLTDESAESFHKDSPWKEFIKRLCVIKRSELSSNSSAAAQEELSLILKLHGALEDTYHAKRRKEIDFMSPVCFLYLVEHLLFLVSYCQGYVFTTKALVLEWLIFQQGKTTLSASSLTDVGASEKTQILGDTYSFMASIVHEQLCDVEGTVEWLEKSNTNSMDYPVLVLRLVVIMCLICVNSGKHFDLLFDLLGRNCIISHLPKPFYDAFLGGQKRSFVEVLADALKQIESVLVIVSWGNNHFHFSPDAILVDDMVNQNKEGILRVLFMKNVSTRGQQSLIYSDCGKASEPDSSNSSTADQNMKARNEAEGNDLQENYEHFCEIFNVLKPLENAKDVSMDKFNLNNPRVQVLVEKSINLVVAVMTQYFQMIPCDSEDENMAGEPNRVHCEDGNLLWHANRMVDGFKQLPYLLNWSPGYANGMVDGFKQLSYLLNWSPVFSGRNLEKNTSNIQLLLKQLQSGKARVEPFMRQICLKNTAAAGSRITEDNNSG</sequence>
<keyword evidence="9" id="KW-1185">Reference proteome</keyword>
<dbReference type="InterPro" id="IPR045529">
    <property type="entry name" value="DUF6469"/>
</dbReference>
<dbReference type="Pfam" id="PF20073">
    <property type="entry name" value="DUF6469"/>
    <property type="match status" value="1"/>
</dbReference>
<dbReference type="PROSITE" id="PS51198">
    <property type="entry name" value="UVRD_HELICASE_ATP_BIND"/>
    <property type="match status" value="1"/>
</dbReference>
<evidence type="ECO:0000256" key="5">
    <source>
        <dbReference type="PROSITE-ProRule" id="PRU00560"/>
    </source>
</evidence>
<dbReference type="Pfam" id="PF13087">
    <property type="entry name" value="AAA_12"/>
    <property type="match status" value="1"/>
</dbReference>
<comment type="caution">
    <text evidence="8">The sequence shown here is derived from an EMBL/GenBank/DDBJ whole genome shotgun (WGS) entry which is preliminary data.</text>
</comment>
<dbReference type="SUPFAM" id="SSF52540">
    <property type="entry name" value="P-loop containing nucleoside triphosphate hydrolases"/>
    <property type="match status" value="2"/>
</dbReference>
<dbReference type="FunFam" id="3.40.50.300:FF:000326">
    <property type="entry name" value="P-loop containing nucleoside triphosphate hydrolase"/>
    <property type="match status" value="1"/>
</dbReference>
<dbReference type="Pfam" id="PF13086">
    <property type="entry name" value="AAA_11"/>
    <property type="match status" value="1"/>
</dbReference>
<dbReference type="GO" id="GO:0004386">
    <property type="term" value="F:helicase activity"/>
    <property type="evidence" value="ECO:0007669"/>
    <property type="project" value="UniProtKB-UniRule"/>
</dbReference>
<dbReference type="InterPro" id="IPR014016">
    <property type="entry name" value="UvrD-like_ATP-bd"/>
</dbReference>
<evidence type="ECO:0000256" key="3">
    <source>
        <dbReference type="ARBA" id="ARBA00022806"/>
    </source>
</evidence>
<name>A0AA39E5Z0_VITRO</name>
<dbReference type="PANTHER" id="PTHR21529">
    <property type="entry name" value="MAMMARY TURMOR VIRUS RECEPTOR HOMOLOG 1, 2 MTVR1, 2"/>
    <property type="match status" value="1"/>
</dbReference>
<dbReference type="EMBL" id="JARBHA010000001">
    <property type="protein sequence ID" value="KAJ9709598.1"/>
    <property type="molecule type" value="Genomic_DNA"/>
</dbReference>
<dbReference type="Pfam" id="PF00580">
    <property type="entry name" value="UvrD-helicase"/>
    <property type="match status" value="1"/>
</dbReference>
<feature type="domain" description="UvrD-like helicase ATP-binding" evidence="7">
    <location>
        <begin position="1074"/>
        <end position="1464"/>
    </location>
</feature>
<keyword evidence="4 5" id="KW-0067">ATP-binding</keyword>
<dbReference type="Gene3D" id="3.40.50.300">
    <property type="entry name" value="P-loop containing nucleotide triphosphate hydrolases"/>
    <property type="match status" value="4"/>
</dbReference>
<dbReference type="GO" id="GO:0005694">
    <property type="term" value="C:chromosome"/>
    <property type="evidence" value="ECO:0007669"/>
    <property type="project" value="UniProtKB-ARBA"/>
</dbReference>
<evidence type="ECO:0000313" key="9">
    <source>
        <dbReference type="Proteomes" id="UP001168098"/>
    </source>
</evidence>
<dbReference type="GO" id="GO:0005524">
    <property type="term" value="F:ATP binding"/>
    <property type="evidence" value="ECO:0007669"/>
    <property type="project" value="UniProtKB-UniRule"/>
</dbReference>
<keyword evidence="2 5" id="KW-0378">Hydrolase</keyword>
<protein>
    <recommendedName>
        <fullName evidence="7">UvrD-like helicase ATP-binding domain-containing protein</fullName>
    </recommendedName>
</protein>
<reference evidence="8 9" key="1">
    <citation type="journal article" date="2023" name="BMC Biotechnol.">
        <title>Vitis rotundifolia cv Carlos genome sequencing.</title>
        <authorList>
            <person name="Huff M."/>
            <person name="Hulse-Kemp A."/>
            <person name="Scheffler B."/>
            <person name="Youngblood R."/>
            <person name="Simpson S."/>
            <person name="Babiker E."/>
            <person name="Staton M."/>
        </authorList>
    </citation>
    <scope>NUCLEOTIDE SEQUENCE [LARGE SCALE GENOMIC DNA]</scope>
    <source>
        <tissue evidence="8">Leaf</tissue>
    </source>
</reference>
<dbReference type="InterPro" id="IPR047187">
    <property type="entry name" value="SF1_C_Upf1"/>
</dbReference>
<evidence type="ECO:0000256" key="1">
    <source>
        <dbReference type="ARBA" id="ARBA00022741"/>
    </source>
</evidence>
<keyword evidence="3 5" id="KW-0347">Helicase</keyword>
<dbReference type="InterPro" id="IPR039904">
    <property type="entry name" value="TRANK1"/>
</dbReference>
<proteinExistence type="predicted"/>
<dbReference type="InterPro" id="IPR041677">
    <property type="entry name" value="DNA2/NAM7_AAA_11"/>
</dbReference>
<feature type="compositionally biased region" description="Polar residues" evidence="6">
    <location>
        <begin position="2562"/>
        <end position="2572"/>
    </location>
</feature>
<dbReference type="CDD" id="cd18808">
    <property type="entry name" value="SF1_C_Upf1"/>
    <property type="match status" value="1"/>
</dbReference>
<accession>A0AA39E5Z0</accession>
<keyword evidence="1 5" id="KW-0547">Nucleotide-binding</keyword>
<organism evidence="8 9">
    <name type="scientific">Vitis rotundifolia</name>
    <name type="common">Muscadine grape</name>
    <dbReference type="NCBI Taxonomy" id="103349"/>
    <lineage>
        <taxon>Eukaryota</taxon>
        <taxon>Viridiplantae</taxon>
        <taxon>Streptophyta</taxon>
        <taxon>Embryophyta</taxon>
        <taxon>Tracheophyta</taxon>
        <taxon>Spermatophyta</taxon>
        <taxon>Magnoliopsida</taxon>
        <taxon>eudicotyledons</taxon>
        <taxon>Gunneridae</taxon>
        <taxon>Pentapetalae</taxon>
        <taxon>rosids</taxon>
        <taxon>Vitales</taxon>
        <taxon>Vitaceae</taxon>
        <taxon>Viteae</taxon>
        <taxon>Vitis</taxon>
    </lineage>
</organism>
<dbReference type="GO" id="GO:0016787">
    <property type="term" value="F:hydrolase activity"/>
    <property type="evidence" value="ECO:0007669"/>
    <property type="project" value="UniProtKB-UniRule"/>
</dbReference>
<evidence type="ECO:0000256" key="2">
    <source>
        <dbReference type="ARBA" id="ARBA00022801"/>
    </source>
</evidence>
<dbReference type="SUPFAM" id="SSF48452">
    <property type="entry name" value="TPR-like"/>
    <property type="match status" value="1"/>
</dbReference>